<accession>A0A450TSE2</accession>
<dbReference type="AlphaFoldDB" id="A0A450TSE2"/>
<gene>
    <name evidence="1" type="ORF">BECKFW1821C_GA0114237_102626</name>
</gene>
<name>A0A450TSE2_9GAMM</name>
<proteinExistence type="predicted"/>
<reference evidence="1" key="1">
    <citation type="submission" date="2019-02" db="EMBL/GenBank/DDBJ databases">
        <authorList>
            <person name="Gruber-Vodicka R. H."/>
            <person name="Seah K. B. B."/>
        </authorList>
    </citation>
    <scope>NUCLEOTIDE SEQUENCE</scope>
    <source>
        <strain evidence="1">BECK_BZ131</strain>
    </source>
</reference>
<protein>
    <submittedName>
        <fullName evidence="1">Uncharacterized protein</fullName>
    </submittedName>
</protein>
<evidence type="ECO:0000313" key="1">
    <source>
        <dbReference type="EMBL" id="VFJ71262.1"/>
    </source>
</evidence>
<sequence length="278" mass="31153">MDNCLKRLRAFARKEPAYRQAVDNIEQDLRSETNPNGNIGPERKKALARGCADPKPDLSHIIPGYQTIARPELTEPVAAPNAPLRRVMSLTNFVTYHLSGEVADTNSNVDELANDLKQELRSSMEQNEPVKYDIEDLSGNTGDLEKPSWWTFQDSHQPDMDDGERYLHELALSEVEISIAREDGMAIEVIIPEQIIPEPLYKPCALDSFGEETRFRPDLGSAPFGRTAPTGPGRISRPELISRSFSYHAIGQDEDTDTENIHVRVNILPMTNTRSTPT</sequence>
<dbReference type="EMBL" id="CAADFE010000026">
    <property type="protein sequence ID" value="VFJ71262.1"/>
    <property type="molecule type" value="Genomic_DNA"/>
</dbReference>
<organism evidence="1">
    <name type="scientific">Candidatus Kentrum sp. FW</name>
    <dbReference type="NCBI Taxonomy" id="2126338"/>
    <lineage>
        <taxon>Bacteria</taxon>
        <taxon>Pseudomonadati</taxon>
        <taxon>Pseudomonadota</taxon>
        <taxon>Gammaproteobacteria</taxon>
        <taxon>Candidatus Kentrum</taxon>
    </lineage>
</organism>